<accession>A0A481W4V0</accession>
<dbReference type="Proteomes" id="UP000294134">
    <property type="component" value="Segment"/>
</dbReference>
<organism evidence="1 2">
    <name type="scientific">Pseudomonas phage Psa21</name>
    <dbReference type="NCBI Taxonomy" id="2530023"/>
    <lineage>
        <taxon>Viruses</taxon>
        <taxon>Duplodnaviria</taxon>
        <taxon>Heunggongvirae</taxon>
        <taxon>Uroviricota</taxon>
        <taxon>Caudoviricetes</taxon>
        <taxon>Chimalliviridae</taxon>
        <taxon>Tepukevirus</taxon>
        <taxon>Tepukevirus Psa21</taxon>
    </lineage>
</organism>
<protein>
    <submittedName>
        <fullName evidence="1">Uncharacterized protein</fullName>
    </submittedName>
</protein>
<sequence length="38" mass="4065">MKKLMTMCVALLMGLVLAGATMAAMQVTVVKTHNLESK</sequence>
<dbReference type="EMBL" id="MK552327">
    <property type="protein sequence ID" value="QBJ02840.1"/>
    <property type="molecule type" value="Genomic_DNA"/>
</dbReference>
<evidence type="ECO:0000313" key="1">
    <source>
        <dbReference type="EMBL" id="QBJ02840.1"/>
    </source>
</evidence>
<gene>
    <name evidence="1" type="ORF">PSA21_314</name>
</gene>
<proteinExistence type="predicted"/>
<reference evidence="1 2" key="1">
    <citation type="submission" date="2019-02" db="EMBL/GenBank/DDBJ databases">
        <authorList>
            <person name="Frampton R.A."/>
            <person name="Wojtus J.K."/>
            <person name="Fineran P.C."/>
            <person name="Hendrickson H.L."/>
        </authorList>
    </citation>
    <scope>NUCLEOTIDE SEQUENCE [LARGE SCALE GENOMIC DNA]</scope>
</reference>
<keyword evidence="2" id="KW-1185">Reference proteome</keyword>
<name>A0A481W4V0_9CAUD</name>
<evidence type="ECO:0000313" key="2">
    <source>
        <dbReference type="Proteomes" id="UP000294134"/>
    </source>
</evidence>